<dbReference type="PANTHER" id="PTHR18957:SF0">
    <property type="entry name" value="CENTLEIN"/>
    <property type="match status" value="1"/>
</dbReference>
<feature type="compositionally biased region" description="Polar residues" evidence="2">
    <location>
        <begin position="485"/>
        <end position="501"/>
    </location>
</feature>
<evidence type="ECO:0000313" key="4">
    <source>
        <dbReference type="RefSeq" id="XP_040487395.1"/>
    </source>
</evidence>
<dbReference type="GO" id="GO:0010457">
    <property type="term" value="P:centriole-centriole cohesion"/>
    <property type="evidence" value="ECO:0007669"/>
    <property type="project" value="TreeGrafter"/>
</dbReference>
<feature type="coiled-coil region" evidence="1">
    <location>
        <begin position="405"/>
        <end position="432"/>
    </location>
</feature>
<dbReference type="Proteomes" id="UP000261680">
    <property type="component" value="Unplaced"/>
</dbReference>
<gene>
    <name evidence="4" type="primary">CNTLN</name>
</gene>
<feature type="region of interest" description="Disordered" evidence="2">
    <location>
        <begin position="433"/>
        <end position="456"/>
    </location>
</feature>
<sequence>MAARSPASPLPPPPARQLGPWSPRVGRGTVVHAVRSESSGLASAVREGVVDKNDICWRGEEGSGGRRGPGGAAPAQAPLLSSPKGSKRLEGISVEEAMVTRTQLLEEELSSLKEELALCQADKEFVWSLWKRLQVTNPDLTQAVSLVVEREKQKSEAKDRKVLEILQVKDAKIQELEQRETGLQIEINDLVKRKIAVDEENAFLRKEFSDLQKKFKDKSQEVKDTKESVQNKEEQNRLVIKNLEEENEKLSTRCADLLNDLEKLRKQEAHWRKEKHSIDAKIKAFEDNLIEARKEIEVSQSKYNALSLQLNNKQTELNQKDMDITLVRKELQELQNLYKQNSAHTAQQAELIQQLQVLNMDTQKVLRNQEDVHTAESISYQKLYNELHICFETTKSSEAMLRQSVVSLQDQLFQKEQENVKLKEKLQELQGAPYPLPQESDSEHSEQVSQRPSLSSLETLMVSQKSEIEYLQEKLKVANEKLSESKSTNRGSSEKSIWTNTEGKHKEPPVKRSRSLSPKSSFTDSEELRNLRKAERKIENLEKALQLKSQENDELRGAHEKRKERLQMLQTNYRAVKEQLKQWEEGSGMTHIRKIKRADPQQLRQEDSDAVWNELAYFKRENQELMIQKMNLQEELDKLKVRISVDKATIQELNTCMAEKREEQLCRYGEDDGVKKSTPEKNGKEMSEQTLQKVIELEDRLKSFEKGSRKIKEGNKKLMKENDFLKSLLKQQQEDAEGREKELEQLQKGSKEVEKDKAELQVKISELEREVTSLRRQVAEANGLRNENEERMNSVEKLQHSADKAKSEVATTEVRSGQYDCKTTTTKVKFKAAKKKCSVGRYHTVLNHSIKVMSNVFENLSKDGWEDVSESSDSEAQTSQNLGTIIVETSQKISPIEDGGDQKESDQTEDSKMQGKEMVQIYSNTDGKTPKNYFHYKNAKKPTFHKKNGNIQKSSHTTVPTRVNREKWKNITAQKSSSNIILLRERIVSLQQQNSVLQNAKKIAESSVKEYKEINEKLLQQQQVSDQRYQTSRQTIKKLNLDLAGLRREKEDLLRKLESSSEITSLAEEVSRVIVPRIQVTSLGPSRSMDLEMKQLQCKLKNATNELTKQSSNVKALKFELLAKEEHIKEMHEKMSRMERDITMKRHLIEDLKFRQKVNLESNESINEMLESLEKKVKTLTEECSNKKVSIDSLKQRLSVAVKEKSQYEQMYQKTKEELEKKDVKLSLLVSKISETESAMAEIETAASKHLQGLALQSEQALEGAQKKLLLANEKVEEFTIFVKALVKELQSDVHEIRQQIREFQKMRKNRDARKTSTHKVQTLAASILNISRSDLEEIMDTEDEMDIERTRIDAENDREWLLYIQKLLEGQLPFASYLLEAVLEKINERKKLVEGYFTIMKDIR</sequence>
<feature type="region of interest" description="Disordered" evidence="2">
    <location>
        <begin position="481"/>
        <end position="528"/>
    </location>
</feature>
<keyword evidence="1" id="KW-0175">Coiled coil</keyword>
<feature type="compositionally biased region" description="Polar residues" evidence="2">
    <location>
        <begin position="874"/>
        <end position="893"/>
    </location>
</feature>
<reference evidence="4" key="1">
    <citation type="submission" date="2025-08" db="UniProtKB">
        <authorList>
            <consortium name="RefSeq"/>
        </authorList>
    </citation>
    <scope>IDENTIFICATION</scope>
    <source>
        <tissue evidence="4">Whole blood</tissue>
    </source>
</reference>
<dbReference type="RefSeq" id="XP_040487395.1">
    <property type="nucleotide sequence ID" value="XM_040631461.1"/>
</dbReference>
<evidence type="ECO:0000256" key="2">
    <source>
        <dbReference type="SAM" id="MobiDB-lite"/>
    </source>
</evidence>
<feature type="compositionally biased region" description="Basic and acidic residues" evidence="2">
    <location>
        <begin position="900"/>
        <end position="915"/>
    </location>
</feature>
<feature type="coiled-coil region" evidence="1">
    <location>
        <begin position="980"/>
        <end position="1225"/>
    </location>
</feature>
<feature type="region of interest" description="Disordered" evidence="2">
    <location>
        <begin position="1"/>
        <end position="25"/>
    </location>
</feature>
<feature type="coiled-coil region" evidence="1">
    <location>
        <begin position="95"/>
        <end position="122"/>
    </location>
</feature>
<evidence type="ECO:0000313" key="3">
    <source>
        <dbReference type="Proteomes" id="UP000261680"/>
    </source>
</evidence>
<proteinExistence type="predicted"/>
<feature type="compositionally biased region" description="Polar residues" evidence="2">
    <location>
        <begin position="447"/>
        <end position="456"/>
    </location>
</feature>
<organism evidence="3 4">
    <name type="scientific">Ursus maritimus</name>
    <name type="common">Polar bear</name>
    <name type="synonym">Thalarctos maritimus</name>
    <dbReference type="NCBI Taxonomy" id="29073"/>
    <lineage>
        <taxon>Eukaryota</taxon>
        <taxon>Metazoa</taxon>
        <taxon>Chordata</taxon>
        <taxon>Craniata</taxon>
        <taxon>Vertebrata</taxon>
        <taxon>Euteleostomi</taxon>
        <taxon>Mammalia</taxon>
        <taxon>Eutheria</taxon>
        <taxon>Laurasiatheria</taxon>
        <taxon>Carnivora</taxon>
        <taxon>Caniformia</taxon>
        <taxon>Ursidae</taxon>
        <taxon>Ursus</taxon>
    </lineage>
</organism>
<accession>A0A8M1FY36</accession>
<dbReference type="PANTHER" id="PTHR18957">
    <property type="entry name" value="CENTLEIN"/>
    <property type="match status" value="1"/>
</dbReference>
<feature type="coiled-coil region" evidence="1">
    <location>
        <begin position="715"/>
        <end position="815"/>
    </location>
</feature>
<dbReference type="GeneID" id="103662165"/>
<dbReference type="GO" id="GO:0005813">
    <property type="term" value="C:centrosome"/>
    <property type="evidence" value="ECO:0007669"/>
    <property type="project" value="TreeGrafter"/>
</dbReference>
<keyword evidence="3" id="KW-1185">Reference proteome</keyword>
<feature type="region of interest" description="Disordered" evidence="2">
    <location>
        <begin position="865"/>
        <end position="915"/>
    </location>
</feature>
<evidence type="ECO:0000256" key="1">
    <source>
        <dbReference type="SAM" id="Coils"/>
    </source>
</evidence>
<feature type="compositionally biased region" description="Basic and acidic residues" evidence="2">
    <location>
        <begin position="55"/>
        <end position="64"/>
    </location>
</feature>
<protein>
    <submittedName>
        <fullName evidence="4">Centlein isoform X2</fullName>
    </submittedName>
</protein>
<name>A0A8M1FY36_URSMA</name>
<dbReference type="CTD" id="54875"/>
<feature type="coiled-coil region" evidence="1">
    <location>
        <begin position="166"/>
        <end position="337"/>
    </location>
</feature>
<dbReference type="InterPro" id="IPR038810">
    <property type="entry name" value="CNTLN"/>
</dbReference>
<dbReference type="GO" id="GO:0005814">
    <property type="term" value="C:centriole"/>
    <property type="evidence" value="ECO:0007669"/>
    <property type="project" value="TreeGrafter"/>
</dbReference>
<feature type="coiled-coil region" evidence="1">
    <location>
        <begin position="615"/>
        <end position="642"/>
    </location>
</feature>
<feature type="compositionally biased region" description="Low complexity" evidence="2">
    <location>
        <begin position="72"/>
        <end position="83"/>
    </location>
</feature>
<feature type="region of interest" description="Disordered" evidence="2">
    <location>
        <begin position="55"/>
        <end position="86"/>
    </location>
</feature>